<gene>
    <name evidence="1" type="ORF">RMSM_05854</name>
</gene>
<dbReference type="AlphaFoldDB" id="M5RDR5"/>
<keyword evidence="2" id="KW-1185">Reference proteome</keyword>
<protein>
    <submittedName>
        <fullName evidence="1">Uncharacterized protein</fullName>
    </submittedName>
</protein>
<evidence type="ECO:0000313" key="1">
    <source>
        <dbReference type="EMBL" id="EMI17211.1"/>
    </source>
</evidence>
<dbReference type="PATRIC" id="fig|1265738.3.peg.5848"/>
<dbReference type="EMBL" id="ANOG01000839">
    <property type="protein sequence ID" value="EMI17211.1"/>
    <property type="molecule type" value="Genomic_DNA"/>
</dbReference>
<name>M5RDR5_9BACT</name>
<evidence type="ECO:0000313" key="2">
    <source>
        <dbReference type="Proteomes" id="UP000011991"/>
    </source>
</evidence>
<dbReference type="Proteomes" id="UP000011991">
    <property type="component" value="Unassembled WGS sequence"/>
</dbReference>
<proteinExistence type="predicted"/>
<reference evidence="1 2" key="1">
    <citation type="journal article" date="2013" name="Mar. Genomics">
        <title>Expression of sulfatases in Rhodopirellula baltica and the diversity of sulfatases in the genus Rhodopirellula.</title>
        <authorList>
            <person name="Wegner C.E."/>
            <person name="Richter-Heitmann T."/>
            <person name="Klindworth A."/>
            <person name="Klockow C."/>
            <person name="Richter M."/>
            <person name="Achstetter T."/>
            <person name="Glockner F.O."/>
            <person name="Harder J."/>
        </authorList>
    </citation>
    <scope>NUCLEOTIDE SEQUENCE [LARGE SCALE GENOMIC DNA]</scope>
    <source>
        <strain evidence="1 2">SM1</strain>
    </source>
</reference>
<comment type="caution">
    <text evidence="1">The sequence shown here is derived from an EMBL/GenBank/DDBJ whole genome shotgun (WGS) entry which is preliminary data.</text>
</comment>
<sequence>MARRFFEITVPSCGEMIAPKEQTNAMTQYKPNSAAKEKAKSLVKSHQYVVDSDWGDAQPSSDDENKFLETHDWDEYAKWFLAVDPDAGKHTKGRFHFPFGDFGRLHRSGLIAAKQRAAQNNHPKIEAAIDELLNEFESERDS</sequence>
<organism evidence="1 2">
    <name type="scientific">Rhodopirellula maiorica SM1</name>
    <dbReference type="NCBI Taxonomy" id="1265738"/>
    <lineage>
        <taxon>Bacteria</taxon>
        <taxon>Pseudomonadati</taxon>
        <taxon>Planctomycetota</taxon>
        <taxon>Planctomycetia</taxon>
        <taxon>Pirellulales</taxon>
        <taxon>Pirellulaceae</taxon>
        <taxon>Novipirellula</taxon>
    </lineage>
</organism>
<accession>M5RDR5</accession>